<dbReference type="InterPro" id="IPR021719">
    <property type="entry name" value="Prot_inh_I78"/>
</dbReference>
<dbReference type="Gene3D" id="3.30.10.10">
    <property type="entry name" value="Trypsin Inhibitor V, subunit A"/>
    <property type="match status" value="1"/>
</dbReference>
<proteinExistence type="predicted"/>
<comment type="caution">
    <text evidence="1">The sequence shown here is derived from an EMBL/GenBank/DDBJ whole genome shotgun (WGS) entry which is preliminary data.</text>
</comment>
<name>A0ABX9TXK0_9GAMM</name>
<dbReference type="EMBL" id="RCHC01000004">
    <property type="protein sequence ID" value="RLL23028.1"/>
    <property type="molecule type" value="Genomic_DNA"/>
</dbReference>
<keyword evidence="2" id="KW-1185">Reference proteome</keyword>
<dbReference type="Pfam" id="PF11720">
    <property type="entry name" value="Inhibitor_I78"/>
    <property type="match status" value="1"/>
</dbReference>
<dbReference type="PANTHER" id="PTHR38008">
    <property type="entry name" value="HEMOLYSIN-RELATED"/>
    <property type="match status" value="1"/>
</dbReference>
<evidence type="ECO:0000313" key="2">
    <source>
        <dbReference type="Proteomes" id="UP000280271"/>
    </source>
</evidence>
<dbReference type="Pfam" id="PF03891">
    <property type="entry name" value="DUF333"/>
    <property type="match status" value="1"/>
</dbReference>
<gene>
    <name evidence="1" type="ORF">D9K81_04530</name>
</gene>
<protein>
    <submittedName>
        <fullName evidence="1">DUF333 domain-containing protein</fullName>
    </submittedName>
</protein>
<sequence>MKNIVWISLMVAGLVGCATPNNQSTVPKVGMTNPASQYCVDQGGKLEIRNEGHGQVGYCHLANGSVVEEWALFRSSQSTCSAEDAQRLVGQAKLSEDQIKALSKAQIVRMVKPGQPVTMDYRVERVTVTIDPNTQKITAATCG</sequence>
<dbReference type="PANTHER" id="PTHR38008:SF2">
    <property type="entry name" value="HEMOLYSIN"/>
    <property type="match status" value="1"/>
</dbReference>
<reference evidence="1 2" key="1">
    <citation type="submission" date="2018-09" db="EMBL/GenBank/DDBJ databases">
        <title>The draft genome of Acinetobacter sp. strains.</title>
        <authorList>
            <person name="Qin J."/>
            <person name="Feng Y."/>
            <person name="Zong Z."/>
        </authorList>
    </citation>
    <scope>NUCLEOTIDE SEQUENCE [LARGE SCALE GENOMIC DNA]</scope>
    <source>
        <strain evidence="1 2">WCHAc060005</strain>
    </source>
</reference>
<evidence type="ECO:0000313" key="1">
    <source>
        <dbReference type="EMBL" id="RLL23028.1"/>
    </source>
</evidence>
<dbReference type="Proteomes" id="UP000280271">
    <property type="component" value="Unassembled WGS sequence"/>
</dbReference>
<dbReference type="PROSITE" id="PS51257">
    <property type="entry name" value="PROKAR_LIPOPROTEIN"/>
    <property type="match status" value="1"/>
</dbReference>
<dbReference type="InterPro" id="IPR005590">
    <property type="entry name" value="DUF333"/>
</dbReference>
<organism evidence="1 2">
    <name type="scientific">Acinetobacter chengduensis</name>
    <dbReference type="NCBI Taxonomy" id="2420890"/>
    <lineage>
        <taxon>Bacteria</taxon>
        <taxon>Pseudomonadati</taxon>
        <taxon>Pseudomonadota</taxon>
        <taxon>Gammaproteobacteria</taxon>
        <taxon>Moraxellales</taxon>
        <taxon>Moraxellaceae</taxon>
        <taxon>Acinetobacter</taxon>
    </lineage>
</organism>
<accession>A0ABX9TXK0</accession>